<protein>
    <submittedName>
        <fullName evidence="1">Uncharacterized protein</fullName>
    </submittedName>
</protein>
<evidence type="ECO:0000313" key="2">
    <source>
        <dbReference type="Proteomes" id="UP000203366"/>
    </source>
</evidence>
<reference evidence="1 2" key="1">
    <citation type="journal article" date="2011" name="Environ. Microbiol.">
        <title>Lausannevirus, a giant amoebal virus encoding histone doublets.</title>
        <authorList>
            <person name="Thomas V."/>
            <person name="Bertelli C."/>
            <person name="Collyn F."/>
            <person name="Casson N."/>
            <person name="Telenti A."/>
            <person name="Goesmann A."/>
            <person name="Croxatto A."/>
            <person name="Greub G."/>
        </authorList>
    </citation>
    <scope>NUCLEOTIDE SEQUENCE [LARGE SCALE GENOMIC DNA]</scope>
    <source>
        <strain evidence="1">7715</strain>
    </source>
</reference>
<dbReference type="Proteomes" id="UP000203366">
    <property type="component" value="Segment"/>
</dbReference>
<dbReference type="KEGG" id="vg:10399765"/>
<evidence type="ECO:0000313" key="1">
    <source>
        <dbReference type="EMBL" id="AEA07033.1"/>
    </source>
</evidence>
<sequence>MTNIQKLKCGTRLEKIVYAKRLLKLLGFGDILASIRIGKEEMSRRLSRVRKTVLKSRYFQHLFGKLPEKEDLLLRWVNGVLRRIFGCSIQKTSKSKCFYWCLLFVSPWVCGERSLETKTKISKTTKIPSF</sequence>
<dbReference type="EMBL" id="HQ113105">
    <property type="protein sequence ID" value="AEA07033.1"/>
    <property type="molecule type" value="Genomic_DNA"/>
</dbReference>
<accession>F2WLB0</accession>
<organism evidence="1 2">
    <name type="scientific">Lausannevirus</name>
    <dbReference type="NCBI Taxonomy" id="999883"/>
    <lineage>
        <taxon>Viruses</taxon>
        <taxon>Varidnaviria</taxon>
        <taxon>Bamfordvirae</taxon>
        <taxon>Nucleocytoviricota</taxon>
        <taxon>Megaviricetes</taxon>
        <taxon>Pimascovirales</taxon>
        <taxon>Pimascovirales incertae sedis</taxon>
        <taxon>Marseilleviridae</taxon>
        <taxon>Losannavirus</taxon>
        <taxon>Losannavirus lausannense</taxon>
    </lineage>
</organism>
<name>F2WLB0_9VIRU</name>
<keyword evidence="2" id="KW-1185">Reference proteome</keyword>
<gene>
    <name evidence="1" type="ORF">LAU_0182</name>
</gene>
<proteinExistence type="predicted"/>
<dbReference type="GeneID" id="10399765"/>
<dbReference type="RefSeq" id="YP_004347145.1">
    <property type="nucleotide sequence ID" value="NC_015326.1"/>
</dbReference>